<feature type="transmembrane region" description="Helical" evidence="1">
    <location>
        <begin position="182"/>
        <end position="203"/>
    </location>
</feature>
<organism evidence="2 3">
    <name type="scientific">Gordonia insulae</name>
    <dbReference type="NCBI Taxonomy" id="2420509"/>
    <lineage>
        <taxon>Bacteria</taxon>
        <taxon>Bacillati</taxon>
        <taxon>Actinomycetota</taxon>
        <taxon>Actinomycetes</taxon>
        <taxon>Mycobacteriales</taxon>
        <taxon>Gordoniaceae</taxon>
        <taxon>Gordonia</taxon>
    </lineage>
</organism>
<feature type="transmembrane region" description="Helical" evidence="1">
    <location>
        <begin position="235"/>
        <end position="256"/>
    </location>
</feature>
<feature type="transmembrane region" description="Helical" evidence="1">
    <location>
        <begin position="114"/>
        <end position="133"/>
    </location>
</feature>
<proteinExistence type="predicted"/>
<dbReference type="Proteomes" id="UP000271469">
    <property type="component" value="Chromosome"/>
</dbReference>
<dbReference type="EMBL" id="CP033972">
    <property type="protein sequence ID" value="AZG44869.1"/>
    <property type="molecule type" value="Genomic_DNA"/>
</dbReference>
<evidence type="ECO:0000313" key="2">
    <source>
        <dbReference type="EMBL" id="AZG44869.1"/>
    </source>
</evidence>
<keyword evidence="1" id="KW-1133">Transmembrane helix</keyword>
<sequence>MEKKFIGAGLLSGLIAGIVAFIFARLFIEPQVAKAIDYEGGRSEAEEALEAAAHGGHVHGEGGELFTRSIQENVGAGIGTVVFAVCMGAFFAVAFTILWAYVGRRYPATDPRTVAAALGAIGFVALFGVPFFAYPANPPAVGDDDTIGARSGAFLTITLLSVAFAVAAVVLALWLRPRIGGLLSGVAATVGYLVAVTITVALLPEFHEVPGPVTDGAGQIVFPGFPGDVIGDFRVYAIAGQVILWTVLTVVFALILGRLSRPPASAPAADDERIVAGNS</sequence>
<dbReference type="OrthoDB" id="6851830at2"/>
<evidence type="ECO:0000313" key="3">
    <source>
        <dbReference type="Proteomes" id="UP000271469"/>
    </source>
</evidence>
<name>A0A3G8JK46_9ACTN</name>
<dbReference type="Pfam" id="PF09490">
    <property type="entry name" value="CbtA"/>
    <property type="match status" value="1"/>
</dbReference>
<dbReference type="RefSeq" id="WP_124707670.1">
    <property type="nucleotide sequence ID" value="NZ_CP033972.1"/>
</dbReference>
<evidence type="ECO:0000256" key="1">
    <source>
        <dbReference type="SAM" id="Phobius"/>
    </source>
</evidence>
<dbReference type="AlphaFoldDB" id="A0A3G8JK46"/>
<keyword evidence="1" id="KW-0472">Membrane</keyword>
<dbReference type="InterPro" id="IPR012666">
    <property type="entry name" value="CbtA_put"/>
</dbReference>
<feature type="transmembrane region" description="Helical" evidence="1">
    <location>
        <begin position="74"/>
        <end position="102"/>
    </location>
</feature>
<gene>
    <name evidence="2" type="ORF">D7316_01461</name>
</gene>
<evidence type="ECO:0008006" key="4">
    <source>
        <dbReference type="Google" id="ProtNLM"/>
    </source>
</evidence>
<protein>
    <recommendedName>
        <fullName evidence="4">Cobalt transporter subunit CbtA</fullName>
    </recommendedName>
</protein>
<keyword evidence="3" id="KW-1185">Reference proteome</keyword>
<accession>A0A3G8JK46</accession>
<reference evidence="2 3" key="1">
    <citation type="submission" date="2018-11" db="EMBL/GenBank/DDBJ databases">
        <title>Gordonia insulae sp. nov., isolated from an island soil.</title>
        <authorList>
            <person name="Kim Y.S."/>
            <person name="Kim S.B."/>
        </authorList>
    </citation>
    <scope>NUCLEOTIDE SEQUENCE [LARGE SCALE GENOMIC DNA]</scope>
    <source>
        <strain evidence="2 3">MMS17-SY073</strain>
    </source>
</reference>
<dbReference type="KEGG" id="gom:D7316_01461"/>
<feature type="transmembrane region" description="Helical" evidence="1">
    <location>
        <begin position="153"/>
        <end position="175"/>
    </location>
</feature>
<feature type="transmembrane region" description="Helical" evidence="1">
    <location>
        <begin position="7"/>
        <end position="28"/>
    </location>
</feature>
<keyword evidence="1" id="KW-0812">Transmembrane</keyword>